<dbReference type="AlphaFoldDB" id="A0A3M7T1Q2"/>
<sequence>MATGISGIKRKAYEIEIVSYQNPKSSKMAILEVDKPKKIGQLQCDLCKTIVVENFLEKNRDK</sequence>
<protein>
    <submittedName>
        <fullName evidence="1">Uncharacterized protein</fullName>
    </submittedName>
</protein>
<evidence type="ECO:0000313" key="1">
    <source>
        <dbReference type="EMBL" id="RNA41922.1"/>
    </source>
</evidence>
<proteinExistence type="predicted"/>
<keyword evidence="2" id="KW-1185">Reference proteome</keyword>
<dbReference type="Proteomes" id="UP000276133">
    <property type="component" value="Unassembled WGS sequence"/>
</dbReference>
<dbReference type="OrthoDB" id="10182945at2759"/>
<reference evidence="1 2" key="1">
    <citation type="journal article" date="2018" name="Sci. Rep.">
        <title>Genomic signatures of local adaptation to the degree of environmental predictability in rotifers.</title>
        <authorList>
            <person name="Franch-Gras L."/>
            <person name="Hahn C."/>
            <person name="Garcia-Roger E.M."/>
            <person name="Carmona M.J."/>
            <person name="Serra M."/>
            <person name="Gomez A."/>
        </authorList>
    </citation>
    <scope>NUCLEOTIDE SEQUENCE [LARGE SCALE GENOMIC DNA]</scope>
    <source>
        <strain evidence="1">HYR1</strain>
    </source>
</reference>
<name>A0A3M7T1Q2_BRAPC</name>
<gene>
    <name evidence="1" type="ORF">BpHYR1_021515</name>
</gene>
<accession>A0A3M7T1Q2</accession>
<organism evidence="1 2">
    <name type="scientific">Brachionus plicatilis</name>
    <name type="common">Marine rotifer</name>
    <name type="synonym">Brachionus muelleri</name>
    <dbReference type="NCBI Taxonomy" id="10195"/>
    <lineage>
        <taxon>Eukaryota</taxon>
        <taxon>Metazoa</taxon>
        <taxon>Spiralia</taxon>
        <taxon>Gnathifera</taxon>
        <taxon>Rotifera</taxon>
        <taxon>Eurotatoria</taxon>
        <taxon>Monogononta</taxon>
        <taxon>Pseudotrocha</taxon>
        <taxon>Ploima</taxon>
        <taxon>Brachionidae</taxon>
        <taxon>Brachionus</taxon>
    </lineage>
</organism>
<dbReference type="EMBL" id="REGN01000435">
    <property type="protein sequence ID" value="RNA41922.1"/>
    <property type="molecule type" value="Genomic_DNA"/>
</dbReference>
<comment type="caution">
    <text evidence="1">The sequence shown here is derived from an EMBL/GenBank/DDBJ whole genome shotgun (WGS) entry which is preliminary data.</text>
</comment>
<evidence type="ECO:0000313" key="2">
    <source>
        <dbReference type="Proteomes" id="UP000276133"/>
    </source>
</evidence>